<evidence type="ECO:0000256" key="2">
    <source>
        <dbReference type="ARBA" id="ARBA00022723"/>
    </source>
</evidence>
<evidence type="ECO:0000256" key="1">
    <source>
        <dbReference type="ARBA" id="ARBA00022617"/>
    </source>
</evidence>
<evidence type="ECO:0000313" key="6">
    <source>
        <dbReference type="EMBL" id="SHH27220.1"/>
    </source>
</evidence>
<keyword evidence="3 4" id="KW-0408">Iron</keyword>
<dbReference type="EMBL" id="FQXJ01000003">
    <property type="protein sequence ID" value="SHH27220.1"/>
    <property type="molecule type" value="Genomic_DNA"/>
</dbReference>
<dbReference type="PROSITE" id="PS51007">
    <property type="entry name" value="CYTC"/>
    <property type="match status" value="1"/>
</dbReference>
<dbReference type="InterPro" id="IPR009056">
    <property type="entry name" value="Cyt_c-like_dom"/>
</dbReference>
<keyword evidence="7" id="KW-1185">Reference proteome</keyword>
<dbReference type="GO" id="GO:0020037">
    <property type="term" value="F:heme binding"/>
    <property type="evidence" value="ECO:0007669"/>
    <property type="project" value="InterPro"/>
</dbReference>
<proteinExistence type="predicted"/>
<evidence type="ECO:0000256" key="4">
    <source>
        <dbReference type="PROSITE-ProRule" id="PRU00433"/>
    </source>
</evidence>
<gene>
    <name evidence="6" type="ORF">SAMN02746098_00600</name>
</gene>
<dbReference type="STRING" id="1121420.SAMN02746098_00600"/>
<keyword evidence="1 4" id="KW-0349">Heme</keyword>
<dbReference type="InterPro" id="IPR036909">
    <property type="entry name" value="Cyt_c-like_dom_sf"/>
</dbReference>
<accession>A0A1M5RM09</accession>
<sequence length="162" mass="18612">MIYIELSLITVYYYNFGKYYHDIILIELEGILLKLRSFLLLSILSWVLFVAITLISSRLPSPVPEQAEAGKSVWQRNNCVSCHTLFGHGGYEADDLTHITAKETSEYLVNYLVQPPVMRPNKYARHPALNEADAENLVNYLEFVHTIPTLGWPPQQEEVEEN</sequence>
<keyword evidence="2 4" id="KW-0479">Metal-binding</keyword>
<evidence type="ECO:0000259" key="5">
    <source>
        <dbReference type="PROSITE" id="PS51007"/>
    </source>
</evidence>
<dbReference type="Pfam" id="PF00034">
    <property type="entry name" value="Cytochrom_C"/>
    <property type="match status" value="1"/>
</dbReference>
<name>A0A1M5RM09_9FIRM</name>
<organism evidence="6 7">
    <name type="scientific">Desulfosporosinus lacus DSM 15449</name>
    <dbReference type="NCBI Taxonomy" id="1121420"/>
    <lineage>
        <taxon>Bacteria</taxon>
        <taxon>Bacillati</taxon>
        <taxon>Bacillota</taxon>
        <taxon>Clostridia</taxon>
        <taxon>Eubacteriales</taxon>
        <taxon>Desulfitobacteriaceae</taxon>
        <taxon>Desulfosporosinus</taxon>
    </lineage>
</organism>
<feature type="domain" description="Cytochrome c" evidence="5">
    <location>
        <begin position="65"/>
        <end position="145"/>
    </location>
</feature>
<dbReference type="GO" id="GO:0046872">
    <property type="term" value="F:metal ion binding"/>
    <property type="evidence" value="ECO:0007669"/>
    <property type="project" value="UniProtKB-KW"/>
</dbReference>
<protein>
    <submittedName>
        <fullName evidence="6">Nitric oxide reductase subunit C</fullName>
    </submittedName>
</protein>
<dbReference type="AlphaFoldDB" id="A0A1M5RM09"/>
<evidence type="ECO:0000256" key="3">
    <source>
        <dbReference type="ARBA" id="ARBA00023004"/>
    </source>
</evidence>
<evidence type="ECO:0000313" key="7">
    <source>
        <dbReference type="Proteomes" id="UP000183954"/>
    </source>
</evidence>
<dbReference type="SUPFAM" id="SSF46626">
    <property type="entry name" value="Cytochrome c"/>
    <property type="match status" value="1"/>
</dbReference>
<dbReference type="GO" id="GO:0009055">
    <property type="term" value="F:electron transfer activity"/>
    <property type="evidence" value="ECO:0007669"/>
    <property type="project" value="InterPro"/>
</dbReference>
<reference evidence="7" key="1">
    <citation type="submission" date="2016-11" db="EMBL/GenBank/DDBJ databases">
        <authorList>
            <person name="Varghese N."/>
            <person name="Submissions S."/>
        </authorList>
    </citation>
    <scope>NUCLEOTIDE SEQUENCE [LARGE SCALE GENOMIC DNA]</scope>
    <source>
        <strain evidence="7">DSM 15449</strain>
    </source>
</reference>
<dbReference type="Gene3D" id="1.10.760.10">
    <property type="entry name" value="Cytochrome c-like domain"/>
    <property type="match status" value="1"/>
</dbReference>
<dbReference type="Proteomes" id="UP000183954">
    <property type="component" value="Unassembled WGS sequence"/>
</dbReference>